<sequence length="143" mass="15198">MAQAGLDVAGLTAFLQAEFPQVCDDFAVEEVTEEGVIVRLVTAERHLRPGGTVSGPTMFALADVGMYLAILSRLGPVALAVTTNCSIDFMRKPEAGRDLISETRIHKLGRSLAVGDVLIRSEGMEALVARASLTYAIPPERAG</sequence>
<dbReference type="Gene3D" id="3.10.129.10">
    <property type="entry name" value="Hotdog Thioesterase"/>
    <property type="match status" value="1"/>
</dbReference>
<evidence type="ECO:0000313" key="4">
    <source>
        <dbReference type="Proteomes" id="UP001315686"/>
    </source>
</evidence>
<reference evidence="3 4" key="1">
    <citation type="journal article" date="2021" name="Arch. Microbiol.">
        <title>Harenicola maris gen. nov., sp. nov. isolated from the Sea of Japan shallow sediments.</title>
        <authorList>
            <person name="Romanenko L.A."/>
            <person name="Kurilenko V.V."/>
            <person name="Chernysheva N.Y."/>
            <person name="Tekutyeva L.A."/>
            <person name="Velansky P.V."/>
            <person name="Svetashev V.I."/>
            <person name="Isaeva M.P."/>
        </authorList>
    </citation>
    <scope>NUCLEOTIDE SEQUENCE [LARGE SCALE GENOMIC DNA]</scope>
    <source>
        <strain evidence="3 4">KMM 3653</strain>
    </source>
</reference>
<evidence type="ECO:0000313" key="3">
    <source>
        <dbReference type="EMBL" id="MBT0956778.1"/>
    </source>
</evidence>
<keyword evidence="1" id="KW-0378">Hydrolase</keyword>
<comment type="caution">
    <text evidence="3">The sequence shown here is derived from an EMBL/GenBank/DDBJ whole genome shotgun (WGS) entry which is preliminary data.</text>
</comment>
<accession>A0AAP2CSA2</accession>
<keyword evidence="4" id="KW-1185">Reference proteome</keyword>
<dbReference type="SUPFAM" id="SSF54637">
    <property type="entry name" value="Thioesterase/thiol ester dehydrase-isomerase"/>
    <property type="match status" value="1"/>
</dbReference>
<dbReference type="RefSeq" id="WP_327792970.1">
    <property type="nucleotide sequence ID" value="NZ_JADQAZ010000001.1"/>
</dbReference>
<dbReference type="EMBL" id="JADQAZ010000001">
    <property type="protein sequence ID" value="MBT0956778.1"/>
    <property type="molecule type" value="Genomic_DNA"/>
</dbReference>
<dbReference type="Proteomes" id="UP001315686">
    <property type="component" value="Unassembled WGS sequence"/>
</dbReference>
<dbReference type="Pfam" id="PF03061">
    <property type="entry name" value="4HBT"/>
    <property type="match status" value="1"/>
</dbReference>
<name>A0AAP2CSA2_9RHOB</name>
<dbReference type="InterPro" id="IPR006683">
    <property type="entry name" value="Thioestr_dom"/>
</dbReference>
<dbReference type="CDD" id="cd03443">
    <property type="entry name" value="PaaI_thioesterase"/>
    <property type="match status" value="1"/>
</dbReference>
<evidence type="ECO:0000259" key="2">
    <source>
        <dbReference type="Pfam" id="PF03061"/>
    </source>
</evidence>
<dbReference type="GO" id="GO:0016289">
    <property type="term" value="F:acyl-CoA hydrolase activity"/>
    <property type="evidence" value="ECO:0007669"/>
    <property type="project" value="UniProtKB-ARBA"/>
</dbReference>
<protein>
    <submittedName>
        <fullName evidence="3">PaaI family thioesterase</fullName>
    </submittedName>
</protein>
<gene>
    <name evidence="3" type="ORF">IV417_05235</name>
</gene>
<dbReference type="InterPro" id="IPR029069">
    <property type="entry name" value="HotDog_dom_sf"/>
</dbReference>
<dbReference type="NCBIfam" id="TIGR00369">
    <property type="entry name" value="unchar_dom_1"/>
    <property type="match status" value="1"/>
</dbReference>
<evidence type="ECO:0000256" key="1">
    <source>
        <dbReference type="ARBA" id="ARBA00022801"/>
    </source>
</evidence>
<feature type="domain" description="Thioesterase" evidence="2">
    <location>
        <begin position="50"/>
        <end position="124"/>
    </location>
</feature>
<proteinExistence type="predicted"/>
<dbReference type="InterPro" id="IPR003736">
    <property type="entry name" value="PAAI_dom"/>
</dbReference>
<organism evidence="3 4">
    <name type="scientific">Harenicola maris</name>
    <dbReference type="NCBI Taxonomy" id="2841044"/>
    <lineage>
        <taxon>Bacteria</taxon>
        <taxon>Pseudomonadati</taxon>
        <taxon>Pseudomonadota</taxon>
        <taxon>Alphaproteobacteria</taxon>
        <taxon>Rhodobacterales</taxon>
        <taxon>Paracoccaceae</taxon>
        <taxon>Harenicola</taxon>
    </lineage>
</organism>
<dbReference type="AlphaFoldDB" id="A0AAP2CSA2"/>